<accession>A0AAW0SL72</accession>
<gene>
    <name evidence="2" type="ORF">O3P69_008701</name>
</gene>
<dbReference type="AlphaFoldDB" id="A0AAW0SL72"/>
<organism evidence="2 3">
    <name type="scientific">Scylla paramamosain</name>
    <name type="common">Mud crab</name>
    <dbReference type="NCBI Taxonomy" id="85552"/>
    <lineage>
        <taxon>Eukaryota</taxon>
        <taxon>Metazoa</taxon>
        <taxon>Ecdysozoa</taxon>
        <taxon>Arthropoda</taxon>
        <taxon>Crustacea</taxon>
        <taxon>Multicrustacea</taxon>
        <taxon>Malacostraca</taxon>
        <taxon>Eumalacostraca</taxon>
        <taxon>Eucarida</taxon>
        <taxon>Decapoda</taxon>
        <taxon>Pleocyemata</taxon>
        <taxon>Brachyura</taxon>
        <taxon>Eubrachyura</taxon>
        <taxon>Portunoidea</taxon>
        <taxon>Portunidae</taxon>
        <taxon>Portuninae</taxon>
        <taxon>Scylla</taxon>
    </lineage>
</organism>
<name>A0AAW0SL72_SCYPA</name>
<evidence type="ECO:0000256" key="1">
    <source>
        <dbReference type="SAM" id="MobiDB-lite"/>
    </source>
</evidence>
<evidence type="ECO:0000313" key="2">
    <source>
        <dbReference type="EMBL" id="KAK8376159.1"/>
    </source>
</evidence>
<keyword evidence="3" id="KW-1185">Reference proteome</keyword>
<feature type="region of interest" description="Disordered" evidence="1">
    <location>
        <begin position="64"/>
        <end position="125"/>
    </location>
</feature>
<proteinExistence type="predicted"/>
<comment type="caution">
    <text evidence="2">The sequence shown here is derived from an EMBL/GenBank/DDBJ whole genome shotgun (WGS) entry which is preliminary data.</text>
</comment>
<protein>
    <submittedName>
        <fullName evidence="2">Uncharacterized protein</fullName>
    </submittedName>
</protein>
<sequence length="125" mass="13241">MCKQVGGDVGVGVMGVIASRPKNESARRAAGLTPWQNQGQLDLIRTGDNYRHKHGVLKSVVPKVEGSVSQAGQTPPKGLQVGARPGRRGRPGGSVAPRRAPFPAASENQRGPSRGQARHKQGHRE</sequence>
<evidence type="ECO:0000313" key="3">
    <source>
        <dbReference type="Proteomes" id="UP001487740"/>
    </source>
</evidence>
<dbReference type="Proteomes" id="UP001487740">
    <property type="component" value="Unassembled WGS sequence"/>
</dbReference>
<feature type="compositionally biased region" description="Basic residues" evidence="1">
    <location>
        <begin position="116"/>
        <end position="125"/>
    </location>
</feature>
<reference evidence="2 3" key="1">
    <citation type="submission" date="2023-03" db="EMBL/GenBank/DDBJ databases">
        <title>High-quality genome of Scylla paramamosain provides insights in environmental adaptation.</title>
        <authorList>
            <person name="Zhang L."/>
        </authorList>
    </citation>
    <scope>NUCLEOTIDE SEQUENCE [LARGE SCALE GENOMIC DNA]</scope>
    <source>
        <strain evidence="2">LZ_2023a</strain>
        <tissue evidence="2">Muscle</tissue>
    </source>
</reference>
<dbReference type="EMBL" id="JARAKH010000049">
    <property type="protein sequence ID" value="KAK8376159.1"/>
    <property type="molecule type" value="Genomic_DNA"/>
</dbReference>